<dbReference type="GO" id="GO:0000398">
    <property type="term" value="P:mRNA splicing, via spliceosome"/>
    <property type="evidence" value="ECO:0007669"/>
    <property type="project" value="InterPro"/>
</dbReference>
<reference evidence="4" key="1">
    <citation type="submission" date="2010-02" db="EMBL/GenBank/DDBJ databases">
        <title>Sequencing and annotation of the Blastocystis hominis genome.</title>
        <authorList>
            <person name="Wincker P."/>
        </authorList>
    </citation>
    <scope>NUCLEOTIDE SEQUENCE</scope>
    <source>
        <strain evidence="4">Singapore isolate B</strain>
    </source>
</reference>
<keyword evidence="5" id="KW-1185">Reference proteome</keyword>
<evidence type="ECO:0000256" key="2">
    <source>
        <dbReference type="ARBA" id="ARBA00023242"/>
    </source>
</evidence>
<dbReference type="PANTHER" id="PTHR15818">
    <property type="entry name" value="G PATCH AND KOW-CONTAINING"/>
    <property type="match status" value="1"/>
</dbReference>
<evidence type="ECO:0000313" key="5">
    <source>
        <dbReference type="Proteomes" id="UP000008312"/>
    </source>
</evidence>
<protein>
    <recommendedName>
        <fullName evidence="3">Spp2/MOS2 G-patch domain-containing protein</fullName>
    </recommendedName>
</protein>
<dbReference type="RefSeq" id="XP_012899450.1">
    <property type="nucleotide sequence ID" value="XM_013043996.1"/>
</dbReference>
<dbReference type="AlphaFoldDB" id="D8MBG3"/>
<dbReference type="InParanoid" id="D8MBG3"/>
<dbReference type="GO" id="GO:0005681">
    <property type="term" value="C:spliceosomal complex"/>
    <property type="evidence" value="ECO:0007669"/>
    <property type="project" value="TreeGrafter"/>
</dbReference>
<organism evidence="4">
    <name type="scientific">Blastocystis hominis</name>
    <dbReference type="NCBI Taxonomy" id="12968"/>
    <lineage>
        <taxon>Eukaryota</taxon>
        <taxon>Sar</taxon>
        <taxon>Stramenopiles</taxon>
        <taxon>Bigyra</taxon>
        <taxon>Opalozoa</taxon>
        <taxon>Opalinata</taxon>
        <taxon>Blastocystidae</taxon>
        <taxon>Blastocystis</taxon>
    </lineage>
</organism>
<dbReference type="InterPro" id="IPR045166">
    <property type="entry name" value="Spp2-like"/>
</dbReference>
<dbReference type="InterPro" id="IPR026822">
    <property type="entry name" value="Spp2/MOS2_G-patch"/>
</dbReference>
<dbReference type="EMBL" id="FN668691">
    <property type="protein sequence ID" value="CBK25402.2"/>
    <property type="molecule type" value="Genomic_DNA"/>
</dbReference>
<dbReference type="PANTHER" id="PTHR15818:SF2">
    <property type="entry name" value="G-PATCH DOMAIN AND KOW MOTIFS-CONTAINING PROTEIN"/>
    <property type="match status" value="1"/>
</dbReference>
<name>D8MBG3_BLAHO</name>
<feature type="domain" description="Spp2/MOS2 G-patch" evidence="3">
    <location>
        <begin position="31"/>
        <end position="79"/>
    </location>
</feature>
<evidence type="ECO:0000256" key="1">
    <source>
        <dbReference type="ARBA" id="ARBA00004123"/>
    </source>
</evidence>
<proteinExistence type="predicted"/>
<gene>
    <name evidence="4" type="ORF">GSBLH_T00005009001</name>
</gene>
<evidence type="ECO:0000259" key="3">
    <source>
        <dbReference type="Pfam" id="PF12656"/>
    </source>
</evidence>
<accession>D8MBG3</accession>
<dbReference type="OrthoDB" id="5577072at2759"/>
<comment type="subcellular location">
    <subcellularLocation>
        <location evidence="1">Nucleus</location>
    </subcellularLocation>
</comment>
<evidence type="ECO:0000313" key="4">
    <source>
        <dbReference type="EMBL" id="CBK25402.2"/>
    </source>
</evidence>
<dbReference type="Proteomes" id="UP000008312">
    <property type="component" value="Unassembled WGS sequence"/>
</dbReference>
<dbReference type="Pfam" id="PF12656">
    <property type="entry name" value="G-patch_2"/>
    <property type="match status" value="1"/>
</dbReference>
<keyword evidence="2" id="KW-0539">Nucleus</keyword>
<sequence>MVVFSPSLHFQDRNEYFRLELASLPDACSVTSEAYKHVPIDAFGRASLLGMGWDGKNNVDPSVYEINIRPERLGLGAMPVVMNQHPHKTAVKKSLLEKRNGHVYTGIHKEWQADDAFAKGTQIGVKTGALEGAFPAGIS</sequence>
<dbReference type="GeneID" id="24921992"/>